<dbReference type="SMART" id="SM00829">
    <property type="entry name" value="PKS_ER"/>
    <property type="match status" value="1"/>
</dbReference>
<evidence type="ECO:0000313" key="3">
    <source>
        <dbReference type="Proteomes" id="UP000317893"/>
    </source>
</evidence>
<dbReference type="Proteomes" id="UP000317893">
    <property type="component" value="Unassembled WGS sequence"/>
</dbReference>
<dbReference type="SUPFAM" id="SSF50129">
    <property type="entry name" value="GroES-like"/>
    <property type="match status" value="1"/>
</dbReference>
<organism evidence="2 3">
    <name type="scientific">Lapillicoccus jejuensis</name>
    <dbReference type="NCBI Taxonomy" id="402171"/>
    <lineage>
        <taxon>Bacteria</taxon>
        <taxon>Bacillati</taxon>
        <taxon>Actinomycetota</taxon>
        <taxon>Actinomycetes</taxon>
        <taxon>Micrococcales</taxon>
        <taxon>Intrasporangiaceae</taxon>
        <taxon>Lapillicoccus</taxon>
    </lineage>
</organism>
<dbReference type="EMBL" id="VFMN01000001">
    <property type="protein sequence ID" value="TQJ08217.1"/>
    <property type="molecule type" value="Genomic_DNA"/>
</dbReference>
<protein>
    <submittedName>
        <fullName evidence="2">NADPH:quinone reductase-like Zn-dependent oxidoreductase</fullName>
    </submittedName>
</protein>
<comment type="caution">
    <text evidence="2">The sequence shown here is derived from an EMBL/GenBank/DDBJ whole genome shotgun (WGS) entry which is preliminary data.</text>
</comment>
<feature type="domain" description="Enoyl reductase (ER)" evidence="1">
    <location>
        <begin position="7"/>
        <end position="299"/>
    </location>
</feature>
<dbReference type="InterPro" id="IPR011032">
    <property type="entry name" value="GroES-like_sf"/>
</dbReference>
<dbReference type="InterPro" id="IPR052585">
    <property type="entry name" value="Lipid_raft_assoc_Zn_ADH"/>
</dbReference>
<dbReference type="Pfam" id="PF08240">
    <property type="entry name" value="ADH_N"/>
    <property type="match status" value="1"/>
</dbReference>
<accession>A0A542DYQ7</accession>
<dbReference type="Pfam" id="PF13602">
    <property type="entry name" value="ADH_zinc_N_2"/>
    <property type="match status" value="1"/>
</dbReference>
<dbReference type="InterPro" id="IPR013154">
    <property type="entry name" value="ADH-like_N"/>
</dbReference>
<dbReference type="Gene3D" id="3.40.50.720">
    <property type="entry name" value="NAD(P)-binding Rossmann-like Domain"/>
    <property type="match status" value="1"/>
</dbReference>
<dbReference type="SUPFAM" id="SSF51735">
    <property type="entry name" value="NAD(P)-binding Rossmann-fold domains"/>
    <property type="match status" value="1"/>
</dbReference>
<keyword evidence="3" id="KW-1185">Reference proteome</keyword>
<dbReference type="OrthoDB" id="3175656at2"/>
<evidence type="ECO:0000313" key="2">
    <source>
        <dbReference type="EMBL" id="TQJ08217.1"/>
    </source>
</evidence>
<proteinExistence type="predicted"/>
<sequence>MRAVVTRTRGTLEVVETAIPAVGPDEVLVRVTAATINPVDLAIVGHGFGEGLAHLASTGLGWDLAGTVEEVGEQAAVRRPDLTPGTRVAAVHHGFDKPLGALAGFAVVPAEAVALVPDGLDDVPAASLPLNVLTAAQAVDLLDGTTAGTLLVTGAAGAVGGWALTFARERGWDVLGLARENDREFVEAQGARLVTGLDGLAGLEVDAVLDAATLPGAVDALRDGGTYVGVLPAFPLATDRDVIVTAVGVQADGERLTGLLRRAAGGELPVRVAATYGLDDVEKAIDVLRRGGVRGRVVVTM</sequence>
<dbReference type="InterPro" id="IPR036291">
    <property type="entry name" value="NAD(P)-bd_dom_sf"/>
</dbReference>
<dbReference type="AlphaFoldDB" id="A0A542DYQ7"/>
<reference evidence="2 3" key="1">
    <citation type="submission" date="2019-06" db="EMBL/GenBank/DDBJ databases">
        <title>Sequencing the genomes of 1000 actinobacteria strains.</title>
        <authorList>
            <person name="Klenk H.-P."/>
        </authorList>
    </citation>
    <scope>NUCLEOTIDE SEQUENCE [LARGE SCALE GENOMIC DNA]</scope>
    <source>
        <strain evidence="2 3">DSM 18607</strain>
    </source>
</reference>
<gene>
    <name evidence="2" type="ORF">FB458_1301</name>
</gene>
<name>A0A542DYQ7_9MICO</name>
<dbReference type="GO" id="GO:0016491">
    <property type="term" value="F:oxidoreductase activity"/>
    <property type="evidence" value="ECO:0007669"/>
    <property type="project" value="InterPro"/>
</dbReference>
<dbReference type="PANTHER" id="PTHR43482">
    <property type="entry name" value="PROTEIN AST1-RELATED"/>
    <property type="match status" value="1"/>
</dbReference>
<dbReference type="RefSeq" id="WP_141847756.1">
    <property type="nucleotide sequence ID" value="NZ_BAAAPR010000002.1"/>
</dbReference>
<dbReference type="InterPro" id="IPR020843">
    <property type="entry name" value="ER"/>
</dbReference>
<dbReference type="Gene3D" id="3.90.180.10">
    <property type="entry name" value="Medium-chain alcohol dehydrogenases, catalytic domain"/>
    <property type="match status" value="1"/>
</dbReference>
<dbReference type="PANTHER" id="PTHR43482:SF1">
    <property type="entry name" value="PROTEIN AST1-RELATED"/>
    <property type="match status" value="1"/>
</dbReference>
<evidence type="ECO:0000259" key="1">
    <source>
        <dbReference type="SMART" id="SM00829"/>
    </source>
</evidence>